<dbReference type="Proteomes" id="UP000824120">
    <property type="component" value="Chromosome 11"/>
</dbReference>
<evidence type="ECO:0000313" key="2">
    <source>
        <dbReference type="Proteomes" id="UP000824120"/>
    </source>
</evidence>
<dbReference type="AlphaFoldDB" id="A0A9J5WLM5"/>
<dbReference type="OrthoDB" id="1303972at2759"/>
<proteinExistence type="predicted"/>
<reference evidence="1 2" key="1">
    <citation type="submission" date="2020-09" db="EMBL/GenBank/DDBJ databases">
        <title>De no assembly of potato wild relative species, Solanum commersonii.</title>
        <authorList>
            <person name="Cho K."/>
        </authorList>
    </citation>
    <scope>NUCLEOTIDE SEQUENCE [LARGE SCALE GENOMIC DNA]</scope>
    <source>
        <strain evidence="1">LZ3.2</strain>
        <tissue evidence="1">Leaf</tissue>
    </source>
</reference>
<protein>
    <submittedName>
        <fullName evidence="1">Uncharacterized protein</fullName>
    </submittedName>
</protein>
<sequence length="178" mass="20634">MKAKKKMYKEDIVDNLMKQKVLNGRVFDYEIISKPGMCTIVDALEIQSQTHLFTNHTHVLHEQQVRDFYYNFEFTEDGSINIRVGDRILYLNKERLGEVLNVPREGIRSLIGKFCSKGFPKECGKLTKLNCVGISKKLLKGYYQLLFEFVNKVLLPRSEKRTIASATDLFVMEALNTF</sequence>
<name>A0A9J5WLM5_SOLCO</name>
<comment type="caution">
    <text evidence="1">The sequence shown here is derived from an EMBL/GenBank/DDBJ whole genome shotgun (WGS) entry which is preliminary data.</text>
</comment>
<dbReference type="EMBL" id="JACXVP010000011">
    <property type="protein sequence ID" value="KAG5576092.1"/>
    <property type="molecule type" value="Genomic_DNA"/>
</dbReference>
<evidence type="ECO:0000313" key="1">
    <source>
        <dbReference type="EMBL" id="KAG5576092.1"/>
    </source>
</evidence>
<keyword evidence="2" id="KW-1185">Reference proteome</keyword>
<gene>
    <name evidence="1" type="ORF">H5410_056226</name>
</gene>
<accession>A0A9J5WLM5</accession>
<organism evidence="1 2">
    <name type="scientific">Solanum commersonii</name>
    <name type="common">Commerson's wild potato</name>
    <name type="synonym">Commerson's nightshade</name>
    <dbReference type="NCBI Taxonomy" id="4109"/>
    <lineage>
        <taxon>Eukaryota</taxon>
        <taxon>Viridiplantae</taxon>
        <taxon>Streptophyta</taxon>
        <taxon>Embryophyta</taxon>
        <taxon>Tracheophyta</taxon>
        <taxon>Spermatophyta</taxon>
        <taxon>Magnoliopsida</taxon>
        <taxon>eudicotyledons</taxon>
        <taxon>Gunneridae</taxon>
        <taxon>Pentapetalae</taxon>
        <taxon>asterids</taxon>
        <taxon>lamiids</taxon>
        <taxon>Solanales</taxon>
        <taxon>Solanaceae</taxon>
        <taxon>Solanoideae</taxon>
        <taxon>Solaneae</taxon>
        <taxon>Solanum</taxon>
    </lineage>
</organism>